<proteinExistence type="predicted"/>
<dbReference type="InterPro" id="IPR023186">
    <property type="entry name" value="IUNH"/>
</dbReference>
<dbReference type="InterPro" id="IPR036452">
    <property type="entry name" value="Ribo_hydro-like"/>
</dbReference>
<feature type="region of interest" description="Disordered" evidence="3">
    <location>
        <begin position="202"/>
        <end position="229"/>
    </location>
</feature>
<evidence type="ECO:0000256" key="2">
    <source>
        <dbReference type="ARBA" id="ARBA00023295"/>
    </source>
</evidence>
<evidence type="ECO:0000313" key="6">
    <source>
        <dbReference type="Proteomes" id="UP001235966"/>
    </source>
</evidence>
<keyword evidence="1" id="KW-0378">Hydrolase</keyword>
<accession>A0ABT9N9V1</accession>
<dbReference type="RefSeq" id="WP_307014202.1">
    <property type="nucleotide sequence ID" value="NZ_JAUSQW010000001.1"/>
</dbReference>
<dbReference type="EMBL" id="JAUSQW010000001">
    <property type="protein sequence ID" value="MDP9800479.1"/>
    <property type="molecule type" value="Genomic_DNA"/>
</dbReference>
<dbReference type="InterPro" id="IPR001910">
    <property type="entry name" value="Inosine/uridine_hydrolase_dom"/>
</dbReference>
<keyword evidence="2" id="KW-0326">Glycosidase</keyword>
<comment type="caution">
    <text evidence="5">The sequence shown here is derived from an EMBL/GenBank/DDBJ whole genome shotgun (WGS) entry which is preliminary data.</text>
</comment>
<dbReference type="PANTHER" id="PTHR12304">
    <property type="entry name" value="INOSINE-URIDINE PREFERRING NUCLEOSIDE HYDROLASE"/>
    <property type="match status" value="1"/>
</dbReference>
<keyword evidence="6" id="KW-1185">Reference proteome</keyword>
<evidence type="ECO:0000256" key="1">
    <source>
        <dbReference type="ARBA" id="ARBA00022801"/>
    </source>
</evidence>
<dbReference type="Proteomes" id="UP001235966">
    <property type="component" value="Unassembled WGS sequence"/>
</dbReference>
<evidence type="ECO:0000259" key="4">
    <source>
        <dbReference type="Pfam" id="PF01156"/>
    </source>
</evidence>
<sequence>MSDARPALFVDVDTGVDDALALAYLLGQLSAGVGVPGAGAKRTGAGTGLGAGAGVADAGAPDFADLAVIASYGNVAQTTSERNTWAVLDLLGCTDVPVFAGASSPSWANAFIPDAGCAIFHGVNGLGGVDAVRFGGASTNGIVPAADLEAGVALLAARDPCLSVGGYVPGDPHANPAWGSAREFVGTGQAAQLFATRLGEATASDGQTGQMSAAAHPGVPTPSSSRVGGVNGETVPLSAGASEVIRALERGPVQLITLGPLTTAAQVVRHRPDLLERLSVVSMAGALDEPGNCWDGVSETNVIQDPQAADTVFASAANVTVVGLDVTHRCLLPASAVESWRGTPAGDFFAEIARFSIRANAASDPIFARGMPLHDPLAVACALDTTYVRCEELPLRVQLETRGAAVRGRTVAAGAGFPTSGRYVHVALEVDSRRFVEDLCSAVATAVGAA</sequence>
<protein>
    <submittedName>
        <fullName evidence="5">Inosine-uridine nucleoside N-ribohydrolase</fullName>
    </submittedName>
</protein>
<name>A0ABT9N9V1_9ACTO</name>
<dbReference type="Gene3D" id="3.90.245.10">
    <property type="entry name" value="Ribonucleoside hydrolase-like"/>
    <property type="match status" value="1"/>
</dbReference>
<gene>
    <name evidence="5" type="ORF">J2S49_000555</name>
</gene>
<dbReference type="Pfam" id="PF01156">
    <property type="entry name" value="IU_nuc_hydro"/>
    <property type="match status" value="1"/>
</dbReference>
<reference evidence="5 6" key="1">
    <citation type="submission" date="2023-07" db="EMBL/GenBank/DDBJ databases">
        <title>Sequencing the genomes of 1000 actinobacteria strains.</title>
        <authorList>
            <person name="Klenk H.-P."/>
        </authorList>
    </citation>
    <scope>NUCLEOTIDE SEQUENCE [LARGE SCALE GENOMIC DNA]</scope>
    <source>
        <strain evidence="5 6">DSM 102162</strain>
    </source>
</reference>
<evidence type="ECO:0000256" key="3">
    <source>
        <dbReference type="SAM" id="MobiDB-lite"/>
    </source>
</evidence>
<dbReference type="PANTHER" id="PTHR12304:SF4">
    <property type="entry name" value="URIDINE NUCLEOSIDASE"/>
    <property type="match status" value="1"/>
</dbReference>
<organism evidence="5 6">
    <name type="scientific">Arcanobacterium wilhelmae</name>
    <dbReference type="NCBI Taxonomy" id="1803177"/>
    <lineage>
        <taxon>Bacteria</taxon>
        <taxon>Bacillati</taxon>
        <taxon>Actinomycetota</taxon>
        <taxon>Actinomycetes</taxon>
        <taxon>Actinomycetales</taxon>
        <taxon>Actinomycetaceae</taxon>
        <taxon>Arcanobacterium</taxon>
    </lineage>
</organism>
<evidence type="ECO:0000313" key="5">
    <source>
        <dbReference type="EMBL" id="MDP9800479.1"/>
    </source>
</evidence>
<dbReference type="SUPFAM" id="SSF53590">
    <property type="entry name" value="Nucleoside hydrolase"/>
    <property type="match status" value="2"/>
</dbReference>
<feature type="domain" description="Inosine/uridine-preferring nucleoside hydrolase" evidence="4">
    <location>
        <begin position="61"/>
        <end position="436"/>
    </location>
</feature>